<proteinExistence type="predicted"/>
<feature type="non-terminal residue" evidence="1">
    <location>
        <position position="52"/>
    </location>
</feature>
<reference evidence="1 2" key="1">
    <citation type="journal article" date="2018" name="Front. Plant Sci.">
        <title>Red Clover (Trifolium pratense) and Zigzag Clover (T. medium) - A Picture of Genomic Similarities and Differences.</title>
        <authorList>
            <person name="Dluhosova J."/>
            <person name="Istvanek J."/>
            <person name="Nedelnik J."/>
            <person name="Repkova J."/>
        </authorList>
    </citation>
    <scope>NUCLEOTIDE SEQUENCE [LARGE SCALE GENOMIC DNA]</scope>
    <source>
        <strain evidence="2">cv. 10/8</strain>
        <tissue evidence="1">Leaf</tissue>
    </source>
</reference>
<dbReference type="AlphaFoldDB" id="A0A392T218"/>
<evidence type="ECO:0000313" key="1">
    <source>
        <dbReference type="EMBL" id="MCI54812.1"/>
    </source>
</evidence>
<evidence type="ECO:0000313" key="2">
    <source>
        <dbReference type="Proteomes" id="UP000265520"/>
    </source>
</evidence>
<organism evidence="1 2">
    <name type="scientific">Trifolium medium</name>
    <dbReference type="NCBI Taxonomy" id="97028"/>
    <lineage>
        <taxon>Eukaryota</taxon>
        <taxon>Viridiplantae</taxon>
        <taxon>Streptophyta</taxon>
        <taxon>Embryophyta</taxon>
        <taxon>Tracheophyta</taxon>
        <taxon>Spermatophyta</taxon>
        <taxon>Magnoliopsida</taxon>
        <taxon>eudicotyledons</taxon>
        <taxon>Gunneridae</taxon>
        <taxon>Pentapetalae</taxon>
        <taxon>rosids</taxon>
        <taxon>fabids</taxon>
        <taxon>Fabales</taxon>
        <taxon>Fabaceae</taxon>
        <taxon>Papilionoideae</taxon>
        <taxon>50 kb inversion clade</taxon>
        <taxon>NPAAA clade</taxon>
        <taxon>Hologalegina</taxon>
        <taxon>IRL clade</taxon>
        <taxon>Trifolieae</taxon>
        <taxon>Trifolium</taxon>
    </lineage>
</organism>
<sequence length="52" mass="6506">MESKKKLSIDKIRQLEHQKNFQKTNPTYMDFTLIWKWLNNYIEEFSTECFYP</sequence>
<name>A0A392T218_9FABA</name>
<dbReference type="EMBL" id="LXQA010485661">
    <property type="protein sequence ID" value="MCI54812.1"/>
    <property type="molecule type" value="Genomic_DNA"/>
</dbReference>
<keyword evidence="2" id="KW-1185">Reference proteome</keyword>
<protein>
    <submittedName>
        <fullName evidence="1">Uncharacterized protein</fullName>
    </submittedName>
</protein>
<comment type="caution">
    <text evidence="1">The sequence shown here is derived from an EMBL/GenBank/DDBJ whole genome shotgun (WGS) entry which is preliminary data.</text>
</comment>
<dbReference type="Proteomes" id="UP000265520">
    <property type="component" value="Unassembled WGS sequence"/>
</dbReference>
<accession>A0A392T218</accession>